<dbReference type="AlphaFoldDB" id="A0A0C3L0G3"/>
<protein>
    <submittedName>
        <fullName evidence="1">Uncharacterized protein</fullName>
    </submittedName>
</protein>
<dbReference type="EMBL" id="KN823013">
    <property type="protein sequence ID" value="KIO27158.1"/>
    <property type="molecule type" value="Genomic_DNA"/>
</dbReference>
<evidence type="ECO:0000313" key="2">
    <source>
        <dbReference type="Proteomes" id="UP000054248"/>
    </source>
</evidence>
<sequence>MHPPKKQAIGKALQILLDSSNLENSTTLRLPLSTFTSIMALCLEENPAIDSPRPTILRHLASVSSGWMKTIKSTPSLWAVIDASWDQDTIQLVLRKSRSAPLTIRCFMPCVAGRYLLVFSTPLPEVWWPQLVKCVAFDLGPEGGAIKLDPLHHLTDGIGDRIKFLITTRNTAEVIISDRLISLSSPSGYTYPAAEDGVDIGFRVAWEEELQFPEWLSSQLPDQADLTLKLYRKVSNEVLGHFPGATGLTSDSGSFKILAKPICVNKQVTWPLPQLARLNLYSEILGVREFKEFVWDR</sequence>
<evidence type="ECO:0000313" key="1">
    <source>
        <dbReference type="EMBL" id="KIO27158.1"/>
    </source>
</evidence>
<proteinExistence type="predicted"/>
<dbReference type="OrthoDB" id="3365698at2759"/>
<accession>A0A0C3L0G3</accession>
<dbReference type="Proteomes" id="UP000054248">
    <property type="component" value="Unassembled WGS sequence"/>
</dbReference>
<name>A0A0C3L0G3_9AGAM</name>
<reference evidence="2" key="2">
    <citation type="submission" date="2015-01" db="EMBL/GenBank/DDBJ databases">
        <title>Evolutionary Origins and Diversification of the Mycorrhizal Mutualists.</title>
        <authorList>
            <consortium name="DOE Joint Genome Institute"/>
            <consortium name="Mycorrhizal Genomics Consortium"/>
            <person name="Kohler A."/>
            <person name="Kuo A."/>
            <person name="Nagy L.G."/>
            <person name="Floudas D."/>
            <person name="Copeland A."/>
            <person name="Barry K.W."/>
            <person name="Cichocki N."/>
            <person name="Veneault-Fourrey C."/>
            <person name="LaButti K."/>
            <person name="Lindquist E.A."/>
            <person name="Lipzen A."/>
            <person name="Lundell T."/>
            <person name="Morin E."/>
            <person name="Murat C."/>
            <person name="Riley R."/>
            <person name="Ohm R."/>
            <person name="Sun H."/>
            <person name="Tunlid A."/>
            <person name="Henrissat B."/>
            <person name="Grigoriev I.V."/>
            <person name="Hibbett D.S."/>
            <person name="Martin F."/>
        </authorList>
    </citation>
    <scope>NUCLEOTIDE SEQUENCE [LARGE SCALE GENOMIC DNA]</scope>
    <source>
        <strain evidence="2">MUT 4182</strain>
    </source>
</reference>
<reference evidence="1 2" key="1">
    <citation type="submission" date="2014-04" db="EMBL/GenBank/DDBJ databases">
        <authorList>
            <consortium name="DOE Joint Genome Institute"/>
            <person name="Kuo A."/>
            <person name="Girlanda M."/>
            <person name="Perotto S."/>
            <person name="Kohler A."/>
            <person name="Nagy L.G."/>
            <person name="Floudas D."/>
            <person name="Copeland A."/>
            <person name="Barry K.W."/>
            <person name="Cichocki N."/>
            <person name="Veneault-Fourrey C."/>
            <person name="LaButti K."/>
            <person name="Lindquist E.A."/>
            <person name="Lipzen A."/>
            <person name="Lundell T."/>
            <person name="Morin E."/>
            <person name="Murat C."/>
            <person name="Sun H."/>
            <person name="Tunlid A."/>
            <person name="Henrissat B."/>
            <person name="Grigoriev I.V."/>
            <person name="Hibbett D.S."/>
            <person name="Martin F."/>
            <person name="Nordberg H.P."/>
            <person name="Cantor M.N."/>
            <person name="Hua S.X."/>
        </authorList>
    </citation>
    <scope>NUCLEOTIDE SEQUENCE [LARGE SCALE GENOMIC DNA]</scope>
    <source>
        <strain evidence="1 2">MUT 4182</strain>
    </source>
</reference>
<dbReference type="HOGENOM" id="CLU_937480_0_0_1"/>
<gene>
    <name evidence="1" type="ORF">M407DRAFT_233433</name>
</gene>
<keyword evidence="2" id="KW-1185">Reference proteome</keyword>
<organism evidence="1 2">
    <name type="scientific">Tulasnella calospora MUT 4182</name>
    <dbReference type="NCBI Taxonomy" id="1051891"/>
    <lineage>
        <taxon>Eukaryota</taxon>
        <taxon>Fungi</taxon>
        <taxon>Dikarya</taxon>
        <taxon>Basidiomycota</taxon>
        <taxon>Agaricomycotina</taxon>
        <taxon>Agaricomycetes</taxon>
        <taxon>Cantharellales</taxon>
        <taxon>Tulasnellaceae</taxon>
        <taxon>Tulasnella</taxon>
    </lineage>
</organism>